<evidence type="ECO:0000256" key="2">
    <source>
        <dbReference type="PROSITE-ProRule" id="PRU00591"/>
    </source>
</evidence>
<keyword evidence="1" id="KW-0677">Repeat</keyword>
<feature type="repeat" description="Cell wall-binding" evidence="2">
    <location>
        <begin position="544"/>
        <end position="563"/>
    </location>
</feature>
<dbReference type="PATRIC" id="fig|931276.5.peg.2893"/>
<evidence type="ECO:0000313" key="5">
    <source>
        <dbReference type="Proteomes" id="UP000011728"/>
    </source>
</evidence>
<dbReference type="OrthoDB" id="1886246at2"/>
<protein>
    <recommendedName>
        <fullName evidence="6">Cell wall binding repeat-containing protein</fullName>
    </recommendedName>
</protein>
<dbReference type="Pfam" id="PF19127">
    <property type="entry name" value="Choline_bind_3"/>
    <property type="match status" value="1"/>
</dbReference>
<organism evidence="4 5">
    <name type="scientific">Clostridium saccharoperbutylacetonicum N1-4(HMT)</name>
    <dbReference type="NCBI Taxonomy" id="931276"/>
    <lineage>
        <taxon>Bacteria</taxon>
        <taxon>Bacillati</taxon>
        <taxon>Bacillota</taxon>
        <taxon>Clostridia</taxon>
        <taxon>Eubacteriales</taxon>
        <taxon>Clostridiaceae</taxon>
        <taxon>Clostridium</taxon>
    </lineage>
</organism>
<dbReference type="AlphaFoldDB" id="M1LUA0"/>
<dbReference type="KEGG" id="csr:Cspa_c28770"/>
<accession>M1LUA0</accession>
<evidence type="ECO:0008006" key="6">
    <source>
        <dbReference type="Google" id="ProtNLM"/>
    </source>
</evidence>
<evidence type="ECO:0000256" key="1">
    <source>
        <dbReference type="ARBA" id="ARBA00022737"/>
    </source>
</evidence>
<proteinExistence type="predicted"/>
<reference evidence="4 5" key="1">
    <citation type="submission" date="2013-02" db="EMBL/GenBank/DDBJ databases">
        <title>Genome sequence of Clostridium saccharoperbutylacetonicum N1-4(HMT).</title>
        <authorList>
            <person name="Poehlein A."/>
            <person name="Daniel R."/>
        </authorList>
    </citation>
    <scope>NUCLEOTIDE SEQUENCE [LARGE SCALE GENOMIC DNA]</scope>
    <source>
        <strain evidence="5">N1-4(HMT)</strain>
    </source>
</reference>
<dbReference type="eggNOG" id="COG5263">
    <property type="taxonomic scope" value="Bacteria"/>
</dbReference>
<feature type="repeat" description="Cell wall-binding" evidence="2">
    <location>
        <begin position="484"/>
        <end position="503"/>
    </location>
</feature>
<feature type="repeat" description="Cell wall-binding" evidence="2">
    <location>
        <begin position="504"/>
        <end position="523"/>
    </location>
</feature>
<keyword evidence="5" id="KW-1185">Reference proteome</keyword>
<gene>
    <name evidence="4" type="ORF">Cspa_c28770</name>
</gene>
<keyword evidence="3" id="KW-0732">Signal</keyword>
<dbReference type="HOGENOM" id="CLU_020400_0_0_9"/>
<dbReference type="Pfam" id="PF01473">
    <property type="entry name" value="Choline_bind_1"/>
    <property type="match status" value="1"/>
</dbReference>
<feature type="signal peptide" evidence="3">
    <location>
        <begin position="1"/>
        <end position="25"/>
    </location>
</feature>
<dbReference type="Gene3D" id="2.10.270.10">
    <property type="entry name" value="Cholin Binding"/>
    <property type="match status" value="1"/>
</dbReference>
<feature type="chain" id="PRO_5004015456" description="Cell wall binding repeat-containing protein" evidence="3">
    <location>
        <begin position="26"/>
        <end position="582"/>
    </location>
</feature>
<dbReference type="Proteomes" id="UP000011728">
    <property type="component" value="Chromosome"/>
</dbReference>
<evidence type="ECO:0000313" key="4">
    <source>
        <dbReference type="EMBL" id="AGF56640.1"/>
    </source>
</evidence>
<feature type="repeat" description="Cell wall-binding" evidence="2">
    <location>
        <begin position="524"/>
        <end position="543"/>
    </location>
</feature>
<name>M1LUA0_9CLOT</name>
<dbReference type="EMBL" id="CP004121">
    <property type="protein sequence ID" value="AGF56640.1"/>
    <property type="molecule type" value="Genomic_DNA"/>
</dbReference>
<sequence length="582" mass="63704">MIKGMSKTASLLVAAAIISTIPANAIDYKKTNTQEGTIYNAIAYKDGKFYIDGNVNNSEDSANYLSNGKLNNLSDIDSGSSVENYGSKYASLQNGKYFIDLTTGSLTDKSIKENAEDDAATALRKNIKRDSDGRYTSADASTLKSLADKELLGNKFSTPWYGIQYTADKTTNGNATSLNVYTDENGNYIDADYNIGSLRITTNNGSTEKTATILNTNDQYDGAGATKIISASVSSTNLDVIGQDSKFIYRKAKITVTSSNSSVAITKINGVTIAGKSIFDASVPGSISFNVIQKISKAQASGNINGVKYANSVTSYIISQDNGNALDSNHTLLNNYTIYNDKLINYSISGNTIKTKTITLSSKSSYNYTNVSEQSSEVAEVIDNKVAIDTDVNGNLWRLSGGYLYKWDDNTDWIKVYKVDGSFNKMFVYDDSNIVIWNQSQEVYSLIGGQVSTTNNNNTPTVNKGWVNTTAGWLFYNNDGVQVKGQWLSNNGTWYYMKTDGIMAKGWIKEGTNWYYLSESGAMKTGWFNDKGTWYFLQPSGAMKIGWLNDNGAWYYLNENGAMLANTYVNGYKLGSNGAWIG</sequence>
<dbReference type="SUPFAM" id="SSF69360">
    <property type="entry name" value="Cell wall binding repeat"/>
    <property type="match status" value="1"/>
</dbReference>
<dbReference type="RefSeq" id="WP_015392959.1">
    <property type="nucleotide sequence ID" value="NC_020291.1"/>
</dbReference>
<dbReference type="STRING" id="36745.CLSAP_26300"/>
<dbReference type="InterPro" id="IPR018337">
    <property type="entry name" value="Cell_wall/Cho-bd_repeat"/>
</dbReference>
<dbReference type="PROSITE" id="PS51170">
    <property type="entry name" value="CW"/>
    <property type="match status" value="4"/>
</dbReference>
<evidence type="ECO:0000256" key="3">
    <source>
        <dbReference type="SAM" id="SignalP"/>
    </source>
</evidence>